<reference evidence="1" key="1">
    <citation type="submission" date="2014-09" db="EMBL/GenBank/DDBJ databases">
        <authorList>
            <person name="Magalhaes I.L.F."/>
            <person name="Oliveira U."/>
            <person name="Santos F.R."/>
            <person name="Vidigal T.H.D.A."/>
            <person name="Brescovit A.D."/>
            <person name="Santos A.J."/>
        </authorList>
    </citation>
    <scope>NUCLEOTIDE SEQUENCE</scope>
    <source>
        <tissue evidence="1">Shoot tissue taken approximately 20 cm above the soil surface</tissue>
    </source>
</reference>
<accession>A0A0A9EPY5</accession>
<evidence type="ECO:0000313" key="1">
    <source>
        <dbReference type="EMBL" id="JAE02132.1"/>
    </source>
</evidence>
<organism evidence="1">
    <name type="scientific">Arundo donax</name>
    <name type="common">Giant reed</name>
    <name type="synonym">Donax arundinaceus</name>
    <dbReference type="NCBI Taxonomy" id="35708"/>
    <lineage>
        <taxon>Eukaryota</taxon>
        <taxon>Viridiplantae</taxon>
        <taxon>Streptophyta</taxon>
        <taxon>Embryophyta</taxon>
        <taxon>Tracheophyta</taxon>
        <taxon>Spermatophyta</taxon>
        <taxon>Magnoliopsida</taxon>
        <taxon>Liliopsida</taxon>
        <taxon>Poales</taxon>
        <taxon>Poaceae</taxon>
        <taxon>PACMAD clade</taxon>
        <taxon>Arundinoideae</taxon>
        <taxon>Arundineae</taxon>
        <taxon>Arundo</taxon>
    </lineage>
</organism>
<name>A0A0A9EPY5_ARUDO</name>
<protein>
    <submittedName>
        <fullName evidence="1">Uncharacterized protein</fullName>
    </submittedName>
</protein>
<dbReference type="EMBL" id="GBRH01195764">
    <property type="protein sequence ID" value="JAE02132.1"/>
    <property type="molecule type" value="Transcribed_RNA"/>
</dbReference>
<reference evidence="1" key="2">
    <citation type="journal article" date="2015" name="Data Brief">
        <title>Shoot transcriptome of the giant reed, Arundo donax.</title>
        <authorList>
            <person name="Barrero R.A."/>
            <person name="Guerrero F.D."/>
            <person name="Moolhuijzen P."/>
            <person name="Goolsby J.A."/>
            <person name="Tidwell J."/>
            <person name="Bellgard S.E."/>
            <person name="Bellgard M.I."/>
        </authorList>
    </citation>
    <scope>NUCLEOTIDE SEQUENCE</scope>
    <source>
        <tissue evidence="1">Shoot tissue taken approximately 20 cm above the soil surface</tissue>
    </source>
</reference>
<sequence>MGTRWTELGEMQTL</sequence>
<proteinExistence type="predicted"/>